<feature type="region of interest" description="Disordered" evidence="6">
    <location>
        <begin position="160"/>
        <end position="195"/>
    </location>
</feature>
<dbReference type="Gene3D" id="1.10.10.10">
    <property type="entry name" value="Winged helix-like DNA-binding domain superfamily/Winged helix DNA-binding domain"/>
    <property type="match status" value="1"/>
</dbReference>
<keyword evidence="4" id="KW-0238">DNA-binding</keyword>
<dbReference type="RefSeq" id="WP_183298149.1">
    <property type="nucleotide sequence ID" value="NZ_JACHVX010000010.1"/>
</dbReference>
<dbReference type="PANTHER" id="PTHR43133:SF50">
    <property type="entry name" value="ECF RNA POLYMERASE SIGMA FACTOR SIGM"/>
    <property type="match status" value="1"/>
</dbReference>
<feature type="domain" description="RNA polymerase sigma factor 70 region 4 type 2" evidence="8">
    <location>
        <begin position="104"/>
        <end position="154"/>
    </location>
</feature>
<proteinExistence type="inferred from homology"/>
<evidence type="ECO:0000313" key="10">
    <source>
        <dbReference type="Proteomes" id="UP000518206"/>
    </source>
</evidence>
<dbReference type="InterPro" id="IPR007627">
    <property type="entry name" value="RNA_pol_sigma70_r2"/>
</dbReference>
<protein>
    <submittedName>
        <fullName evidence="9">RNA polymerase sigma-70 factor (Sigma-E family)</fullName>
    </submittedName>
</protein>
<dbReference type="EMBL" id="JACHVX010000010">
    <property type="protein sequence ID" value="MBB2925433.1"/>
    <property type="molecule type" value="Genomic_DNA"/>
</dbReference>
<dbReference type="NCBIfam" id="TIGR02983">
    <property type="entry name" value="SigE-fam_strep"/>
    <property type="match status" value="1"/>
</dbReference>
<dbReference type="Pfam" id="PF08281">
    <property type="entry name" value="Sigma70_r4_2"/>
    <property type="match status" value="1"/>
</dbReference>
<feature type="domain" description="RNA polymerase sigma-70 region 2" evidence="7">
    <location>
        <begin position="12"/>
        <end position="78"/>
    </location>
</feature>
<dbReference type="SUPFAM" id="SSF88946">
    <property type="entry name" value="Sigma2 domain of RNA polymerase sigma factors"/>
    <property type="match status" value="1"/>
</dbReference>
<dbReference type="InterPro" id="IPR039425">
    <property type="entry name" value="RNA_pol_sigma-70-like"/>
</dbReference>
<evidence type="ECO:0000256" key="1">
    <source>
        <dbReference type="ARBA" id="ARBA00010641"/>
    </source>
</evidence>
<comment type="caution">
    <text evidence="9">The sequence shown here is derived from an EMBL/GenBank/DDBJ whole genome shotgun (WGS) entry which is preliminary data.</text>
</comment>
<dbReference type="GO" id="GO:0006352">
    <property type="term" value="P:DNA-templated transcription initiation"/>
    <property type="evidence" value="ECO:0007669"/>
    <property type="project" value="InterPro"/>
</dbReference>
<keyword evidence="2" id="KW-0805">Transcription regulation</keyword>
<dbReference type="Proteomes" id="UP000518206">
    <property type="component" value="Unassembled WGS sequence"/>
</dbReference>
<sequence>MTPDDDFRAWAAQHRPLLVRTATLLTAGDPHTAEDVVQTALTRLYLAWPRLRGVENRTAYARRVLVNALTDEMRATRRQREDLRAQLPDRALGDGAPDDDARLLFSALADLPDRMRAAVVLRYFHDLSVADTARALRCTQGTVKSQTARALERLARRLGPVLRAGDEPGPGPGRTLPDTLPTPLIRTTHPAGSLR</sequence>
<evidence type="ECO:0000313" key="9">
    <source>
        <dbReference type="EMBL" id="MBB2925433.1"/>
    </source>
</evidence>
<dbReference type="AlphaFoldDB" id="A0A7W4YD49"/>
<evidence type="ECO:0000256" key="2">
    <source>
        <dbReference type="ARBA" id="ARBA00023015"/>
    </source>
</evidence>
<dbReference type="InterPro" id="IPR013325">
    <property type="entry name" value="RNA_pol_sigma_r2"/>
</dbReference>
<dbReference type="Pfam" id="PF04542">
    <property type="entry name" value="Sigma70_r2"/>
    <property type="match status" value="1"/>
</dbReference>
<evidence type="ECO:0000256" key="5">
    <source>
        <dbReference type="ARBA" id="ARBA00023163"/>
    </source>
</evidence>
<dbReference type="InterPro" id="IPR014284">
    <property type="entry name" value="RNA_pol_sigma-70_dom"/>
</dbReference>
<keyword evidence="3" id="KW-0731">Sigma factor</keyword>
<comment type="similarity">
    <text evidence="1">Belongs to the sigma-70 factor family. ECF subfamily.</text>
</comment>
<evidence type="ECO:0000256" key="4">
    <source>
        <dbReference type="ARBA" id="ARBA00023125"/>
    </source>
</evidence>
<name>A0A7W4YD49_9CELL</name>
<dbReference type="GO" id="GO:0016987">
    <property type="term" value="F:sigma factor activity"/>
    <property type="evidence" value="ECO:0007669"/>
    <property type="project" value="UniProtKB-KW"/>
</dbReference>
<dbReference type="PANTHER" id="PTHR43133">
    <property type="entry name" value="RNA POLYMERASE ECF-TYPE SIGMA FACTO"/>
    <property type="match status" value="1"/>
</dbReference>
<dbReference type="InterPro" id="IPR013249">
    <property type="entry name" value="RNA_pol_sigma70_r4_t2"/>
</dbReference>
<dbReference type="SUPFAM" id="SSF88659">
    <property type="entry name" value="Sigma3 and sigma4 domains of RNA polymerase sigma factors"/>
    <property type="match status" value="1"/>
</dbReference>
<keyword evidence="5" id="KW-0804">Transcription</keyword>
<dbReference type="InterPro" id="IPR014325">
    <property type="entry name" value="RNA_pol_sigma-E_actinobac"/>
</dbReference>
<reference evidence="9 10" key="1">
    <citation type="submission" date="2020-08" db="EMBL/GenBank/DDBJ databases">
        <title>The Agave Microbiome: Exploring the role of microbial communities in plant adaptations to desert environments.</title>
        <authorList>
            <person name="Partida-Martinez L.P."/>
        </authorList>
    </citation>
    <scope>NUCLEOTIDE SEQUENCE [LARGE SCALE GENOMIC DNA]</scope>
    <source>
        <strain evidence="9 10">RAS26</strain>
    </source>
</reference>
<dbReference type="NCBIfam" id="TIGR02937">
    <property type="entry name" value="sigma70-ECF"/>
    <property type="match status" value="1"/>
</dbReference>
<accession>A0A7W4YD49</accession>
<dbReference type="Gene3D" id="1.10.1740.10">
    <property type="match status" value="1"/>
</dbReference>
<dbReference type="GO" id="GO:0003677">
    <property type="term" value="F:DNA binding"/>
    <property type="evidence" value="ECO:0007669"/>
    <property type="project" value="UniProtKB-KW"/>
</dbReference>
<evidence type="ECO:0000259" key="7">
    <source>
        <dbReference type="Pfam" id="PF04542"/>
    </source>
</evidence>
<evidence type="ECO:0000259" key="8">
    <source>
        <dbReference type="Pfam" id="PF08281"/>
    </source>
</evidence>
<dbReference type="CDD" id="cd06171">
    <property type="entry name" value="Sigma70_r4"/>
    <property type="match status" value="1"/>
</dbReference>
<gene>
    <name evidence="9" type="ORF">FHR80_004377</name>
</gene>
<evidence type="ECO:0000256" key="3">
    <source>
        <dbReference type="ARBA" id="ARBA00023082"/>
    </source>
</evidence>
<organism evidence="9 10">
    <name type="scientific">Cellulomonas cellasea</name>
    <dbReference type="NCBI Taxonomy" id="43670"/>
    <lineage>
        <taxon>Bacteria</taxon>
        <taxon>Bacillati</taxon>
        <taxon>Actinomycetota</taxon>
        <taxon>Actinomycetes</taxon>
        <taxon>Micrococcales</taxon>
        <taxon>Cellulomonadaceae</taxon>
        <taxon>Cellulomonas</taxon>
    </lineage>
</organism>
<dbReference type="InterPro" id="IPR036388">
    <property type="entry name" value="WH-like_DNA-bd_sf"/>
</dbReference>
<evidence type="ECO:0000256" key="6">
    <source>
        <dbReference type="SAM" id="MobiDB-lite"/>
    </source>
</evidence>
<reference evidence="9 10" key="2">
    <citation type="submission" date="2020-08" db="EMBL/GenBank/DDBJ databases">
        <authorList>
            <person name="Partida-Martinez L."/>
            <person name="Huntemann M."/>
            <person name="Clum A."/>
            <person name="Wang J."/>
            <person name="Palaniappan K."/>
            <person name="Ritter S."/>
            <person name="Chen I.-M."/>
            <person name="Stamatis D."/>
            <person name="Reddy T."/>
            <person name="O'Malley R."/>
            <person name="Daum C."/>
            <person name="Shapiro N."/>
            <person name="Ivanova N."/>
            <person name="Kyrpides N."/>
            <person name="Woyke T."/>
        </authorList>
    </citation>
    <scope>NUCLEOTIDE SEQUENCE [LARGE SCALE GENOMIC DNA]</scope>
    <source>
        <strain evidence="9 10">RAS26</strain>
    </source>
</reference>
<dbReference type="InterPro" id="IPR013324">
    <property type="entry name" value="RNA_pol_sigma_r3/r4-like"/>
</dbReference>